<dbReference type="InterPro" id="IPR024072">
    <property type="entry name" value="DHFR-like_dom_sf"/>
</dbReference>
<evidence type="ECO:0000256" key="11">
    <source>
        <dbReference type="ARBA" id="ARBA00023002"/>
    </source>
</evidence>
<comment type="catalytic activity">
    <reaction evidence="13">
        <text>2,5-diamino-6-hydroxy-4-(5-phosphoribosylamino)-pyrimidine + H2O + H(+) = 5-amino-6-(5-phospho-D-ribosylamino)uracil + NH4(+)</text>
        <dbReference type="Rhea" id="RHEA:21868"/>
        <dbReference type="ChEBI" id="CHEBI:15377"/>
        <dbReference type="ChEBI" id="CHEBI:15378"/>
        <dbReference type="ChEBI" id="CHEBI:28938"/>
        <dbReference type="ChEBI" id="CHEBI:58453"/>
        <dbReference type="ChEBI" id="CHEBI:58614"/>
        <dbReference type="EC" id="3.5.4.26"/>
    </reaction>
</comment>
<comment type="catalytic activity">
    <reaction evidence="13">
        <text>5-amino-6-(5-phospho-D-ribitylamino)uracil + NADP(+) = 5-amino-6-(5-phospho-D-ribosylamino)uracil + NADPH + H(+)</text>
        <dbReference type="Rhea" id="RHEA:17845"/>
        <dbReference type="ChEBI" id="CHEBI:15378"/>
        <dbReference type="ChEBI" id="CHEBI:57783"/>
        <dbReference type="ChEBI" id="CHEBI:58349"/>
        <dbReference type="ChEBI" id="CHEBI:58421"/>
        <dbReference type="ChEBI" id="CHEBI:58453"/>
        <dbReference type="EC" id="1.1.1.193"/>
    </reaction>
</comment>
<organism evidence="18 19">
    <name type="scientific">Desulfobacter latus</name>
    <dbReference type="NCBI Taxonomy" id="2292"/>
    <lineage>
        <taxon>Bacteria</taxon>
        <taxon>Pseudomonadati</taxon>
        <taxon>Thermodesulfobacteriota</taxon>
        <taxon>Desulfobacteria</taxon>
        <taxon>Desulfobacterales</taxon>
        <taxon>Desulfobacteraceae</taxon>
        <taxon>Desulfobacter</taxon>
    </lineage>
</organism>
<dbReference type="Pfam" id="PF01872">
    <property type="entry name" value="RibD_C"/>
    <property type="match status" value="1"/>
</dbReference>
<evidence type="ECO:0000256" key="2">
    <source>
        <dbReference type="ARBA" id="ARBA00004882"/>
    </source>
</evidence>
<evidence type="ECO:0000256" key="1">
    <source>
        <dbReference type="ARBA" id="ARBA00002151"/>
    </source>
</evidence>
<dbReference type="InterPro" id="IPR016192">
    <property type="entry name" value="APOBEC/CMP_deaminase_Zn-bd"/>
</dbReference>
<dbReference type="InterPro" id="IPR050765">
    <property type="entry name" value="Riboflavin_Biosynth_HTPR"/>
</dbReference>
<feature type="binding site" evidence="15">
    <location>
        <position position="174"/>
    </location>
    <ligand>
        <name>NADP(+)</name>
        <dbReference type="ChEBI" id="CHEBI:58349"/>
    </ligand>
</feature>
<name>A0A850TCL7_9BACT</name>
<comment type="pathway">
    <text evidence="2 13">Cofactor biosynthesis; riboflavin biosynthesis; 5-amino-6-(D-ribitylamino)uracil from GTP: step 2/4.</text>
</comment>
<feature type="binding site" evidence="15">
    <location>
        <position position="158"/>
    </location>
    <ligand>
        <name>NADP(+)</name>
        <dbReference type="ChEBI" id="CHEBI:58349"/>
    </ligand>
</feature>
<dbReference type="GO" id="GO:0008270">
    <property type="term" value="F:zinc ion binding"/>
    <property type="evidence" value="ECO:0007669"/>
    <property type="project" value="InterPro"/>
</dbReference>
<dbReference type="InterPro" id="IPR016193">
    <property type="entry name" value="Cytidine_deaminase-like"/>
</dbReference>
<comment type="pathway">
    <text evidence="3 13">Cofactor biosynthesis; riboflavin biosynthesis; 5-amino-6-(D-ribitylamino)uracil from GTP: step 3/4.</text>
</comment>
<evidence type="ECO:0000256" key="8">
    <source>
        <dbReference type="ARBA" id="ARBA00022801"/>
    </source>
</evidence>
<accession>A0A850TCL7</accession>
<keyword evidence="11 13" id="KW-0560">Oxidoreductase</keyword>
<feature type="domain" description="CMP/dCMP-type deaminase" evidence="17">
    <location>
        <begin position="1"/>
        <end position="126"/>
    </location>
</feature>
<dbReference type="GO" id="GO:0008835">
    <property type="term" value="F:diaminohydroxyphosphoribosylaminopyrimidine deaminase activity"/>
    <property type="evidence" value="ECO:0007669"/>
    <property type="project" value="UniProtKB-EC"/>
</dbReference>
<evidence type="ECO:0000313" key="19">
    <source>
        <dbReference type="Proteomes" id="UP000553343"/>
    </source>
</evidence>
<dbReference type="GO" id="GO:0050661">
    <property type="term" value="F:NADP binding"/>
    <property type="evidence" value="ECO:0007669"/>
    <property type="project" value="InterPro"/>
</dbReference>
<feature type="binding site" evidence="16">
    <location>
        <position position="88"/>
    </location>
    <ligand>
        <name>Zn(2+)</name>
        <dbReference type="ChEBI" id="CHEBI:29105"/>
        <note>catalytic</note>
    </ligand>
</feature>
<feature type="binding site" evidence="16">
    <location>
        <position position="79"/>
    </location>
    <ligand>
        <name>Zn(2+)</name>
        <dbReference type="ChEBI" id="CHEBI:29105"/>
        <note>catalytic</note>
    </ligand>
</feature>
<evidence type="ECO:0000256" key="4">
    <source>
        <dbReference type="ARBA" id="ARBA00005259"/>
    </source>
</evidence>
<evidence type="ECO:0000256" key="10">
    <source>
        <dbReference type="ARBA" id="ARBA00022857"/>
    </source>
</evidence>
<feature type="binding site" evidence="15">
    <location>
        <position position="227"/>
    </location>
    <ligand>
        <name>NADP(+)</name>
        <dbReference type="ChEBI" id="CHEBI:58349"/>
    </ligand>
</feature>
<dbReference type="EC" id="1.1.1.193" evidence="13"/>
<dbReference type="InterPro" id="IPR002125">
    <property type="entry name" value="CMP_dCMP_dom"/>
</dbReference>
<dbReference type="GO" id="GO:0008703">
    <property type="term" value="F:5-amino-6-(5-phosphoribosylamino)uracil reductase activity"/>
    <property type="evidence" value="ECO:0007669"/>
    <property type="project" value="UniProtKB-EC"/>
</dbReference>
<keyword evidence="12" id="KW-0511">Multifunctional enzyme</keyword>
<dbReference type="NCBIfam" id="TIGR00326">
    <property type="entry name" value="eubact_ribD"/>
    <property type="match status" value="1"/>
</dbReference>
<dbReference type="Gene3D" id="3.40.430.10">
    <property type="entry name" value="Dihydrofolate Reductase, subunit A"/>
    <property type="match status" value="1"/>
</dbReference>
<gene>
    <name evidence="18" type="primary">ribD</name>
    <name evidence="18" type="ORF">HXW94_09085</name>
</gene>
<feature type="binding site" evidence="15">
    <location>
        <position position="204"/>
    </location>
    <ligand>
        <name>NADP(+)</name>
        <dbReference type="ChEBI" id="CHEBI:58349"/>
    </ligand>
</feature>
<evidence type="ECO:0000313" key="18">
    <source>
        <dbReference type="EMBL" id="NWH05136.1"/>
    </source>
</evidence>
<dbReference type="Proteomes" id="UP000553343">
    <property type="component" value="Unassembled WGS sequence"/>
</dbReference>
<dbReference type="FunFam" id="3.40.140.10:FF:000025">
    <property type="entry name" value="Riboflavin biosynthesis protein RibD"/>
    <property type="match status" value="1"/>
</dbReference>
<dbReference type="PANTHER" id="PTHR38011:SF7">
    <property type="entry name" value="2,5-DIAMINO-6-RIBOSYLAMINO-4(3H)-PYRIMIDINONE 5'-PHOSPHATE REDUCTASE"/>
    <property type="match status" value="1"/>
</dbReference>
<protein>
    <recommendedName>
        <fullName evidence="13">Riboflavin biosynthesis protein RibD</fullName>
    </recommendedName>
    <domain>
        <recommendedName>
            <fullName evidence="13">Diaminohydroxyphosphoribosylaminopyrimidine deaminase</fullName>
            <shortName evidence="13">DRAP deaminase</shortName>
            <ecNumber evidence="13">3.5.4.26</ecNumber>
        </recommendedName>
        <alternativeName>
            <fullName evidence="13">Riboflavin-specific deaminase</fullName>
        </alternativeName>
    </domain>
    <domain>
        <recommendedName>
            <fullName evidence="13">5-amino-6-(5-phosphoribosylamino)uracil reductase</fullName>
            <ecNumber evidence="13">1.1.1.193</ecNumber>
        </recommendedName>
        <alternativeName>
            <fullName evidence="13">HTP reductase</fullName>
        </alternativeName>
    </domain>
</protein>
<dbReference type="AlphaFoldDB" id="A0A850TCL7"/>
<comment type="cofactor">
    <cofactor evidence="13 16">
        <name>Zn(2+)</name>
        <dbReference type="ChEBI" id="CHEBI:29105"/>
    </cofactor>
    <text evidence="13 16">Binds 1 zinc ion.</text>
</comment>
<feature type="binding site" evidence="15">
    <location>
        <position position="299"/>
    </location>
    <ligand>
        <name>substrate</name>
    </ligand>
</feature>
<keyword evidence="10 13" id="KW-0521">NADP</keyword>
<evidence type="ECO:0000256" key="13">
    <source>
        <dbReference type="PIRNR" id="PIRNR006769"/>
    </source>
</evidence>
<dbReference type="UniPathway" id="UPA00275">
    <property type="reaction ID" value="UER00401"/>
</dbReference>
<sequence>MTDSDYMARALALAARGKGYTSPNPCVGAVVVKNGQIIGQGFHAKAGGPHAEVVAIDDAAAKAPEKLADATIYVTLEPCNHFGKTPPCTHKILNAGIGRVVVACKDPNPVAGGGIDFLRGKGLAVVSGVMEQAALTLIEDFVWNVQNHHTPFVTLKCAATLDGYIATRTGDSQWITSSASRNFGHELRHQNDAILIGAGTLHGDDPSLTARIAGKQTRDPARIILDTRLTIQENAKVVVQKSSAPTIIVTGPDCDPGKIQRLKDKGAQILECRVCGNLLDLNDLMIRLRKLSITSLLIEGGGCVAASALAAGIVNKVCYFLAPKMMGGNDGIPVFNGSGPEKIKDVVELVRVTTRHFDSDMLVTGYIEA</sequence>
<feature type="binding site" evidence="15">
    <location>
        <position position="188"/>
    </location>
    <ligand>
        <name>substrate</name>
    </ligand>
</feature>
<proteinExistence type="inferred from homology"/>
<dbReference type="InterPro" id="IPR011549">
    <property type="entry name" value="RibD_C"/>
</dbReference>
<evidence type="ECO:0000256" key="5">
    <source>
        <dbReference type="ARBA" id="ARBA00007417"/>
    </source>
</evidence>
<dbReference type="GO" id="GO:0009231">
    <property type="term" value="P:riboflavin biosynthetic process"/>
    <property type="evidence" value="ECO:0007669"/>
    <property type="project" value="UniProtKB-UniPathway"/>
</dbReference>
<keyword evidence="6 13" id="KW-0686">Riboflavin biosynthesis</keyword>
<dbReference type="EMBL" id="JACADJ010000025">
    <property type="protein sequence ID" value="NWH05136.1"/>
    <property type="molecule type" value="Genomic_DNA"/>
</dbReference>
<keyword evidence="9 13" id="KW-0862">Zinc</keyword>
<comment type="similarity">
    <text evidence="4 13">In the N-terminal section; belongs to the cytidine and deoxycytidylate deaminase family.</text>
</comment>
<evidence type="ECO:0000256" key="14">
    <source>
        <dbReference type="PIRSR" id="PIRSR006769-1"/>
    </source>
</evidence>
<feature type="binding site" evidence="16">
    <location>
        <position position="50"/>
    </location>
    <ligand>
        <name>Zn(2+)</name>
        <dbReference type="ChEBI" id="CHEBI:29105"/>
        <note>catalytic</note>
    </ligand>
</feature>
<feature type="binding site" evidence="15">
    <location>
        <begin position="301"/>
        <end position="307"/>
    </location>
    <ligand>
        <name>NADP(+)</name>
        <dbReference type="ChEBI" id="CHEBI:58349"/>
    </ligand>
</feature>
<feature type="binding site" evidence="15">
    <location>
        <position position="200"/>
    </location>
    <ligand>
        <name>NADP(+)</name>
        <dbReference type="ChEBI" id="CHEBI:58349"/>
    </ligand>
</feature>
<evidence type="ECO:0000256" key="12">
    <source>
        <dbReference type="ARBA" id="ARBA00023268"/>
    </source>
</evidence>
<evidence type="ECO:0000256" key="3">
    <source>
        <dbReference type="ARBA" id="ARBA00004910"/>
    </source>
</evidence>
<dbReference type="RefSeq" id="WP_178366598.1">
    <property type="nucleotide sequence ID" value="NZ_JACADJ010000025.1"/>
</dbReference>
<dbReference type="Pfam" id="PF00383">
    <property type="entry name" value="dCMP_cyt_deam_1"/>
    <property type="match status" value="1"/>
</dbReference>
<feature type="binding site" evidence="15">
    <location>
        <position position="208"/>
    </location>
    <ligand>
        <name>substrate</name>
    </ligand>
</feature>
<dbReference type="PROSITE" id="PS00903">
    <property type="entry name" value="CYT_DCMP_DEAMINASES_1"/>
    <property type="match status" value="1"/>
</dbReference>
<evidence type="ECO:0000256" key="15">
    <source>
        <dbReference type="PIRSR" id="PIRSR006769-2"/>
    </source>
</evidence>
<evidence type="ECO:0000256" key="9">
    <source>
        <dbReference type="ARBA" id="ARBA00022833"/>
    </source>
</evidence>
<dbReference type="PIRSF" id="PIRSF006769">
    <property type="entry name" value="RibD"/>
    <property type="match status" value="1"/>
</dbReference>
<dbReference type="InterPro" id="IPR002734">
    <property type="entry name" value="RibDG_C"/>
</dbReference>
<dbReference type="EC" id="3.5.4.26" evidence="13"/>
<keyword evidence="19" id="KW-1185">Reference proteome</keyword>
<evidence type="ECO:0000256" key="16">
    <source>
        <dbReference type="PIRSR" id="PIRSR006769-3"/>
    </source>
</evidence>
<dbReference type="Gene3D" id="3.40.140.10">
    <property type="entry name" value="Cytidine Deaminase, domain 2"/>
    <property type="match status" value="1"/>
</dbReference>
<comment type="caution">
    <text evidence="18">The sequence shown here is derived from an EMBL/GenBank/DDBJ whole genome shotgun (WGS) entry which is preliminary data.</text>
</comment>
<comment type="function">
    <text evidence="1 13">Converts 2,5-diamino-6-(ribosylamino)-4(3h)-pyrimidinone 5'-phosphate into 5-amino-6-(ribosylamino)-2,4(1h,3h)-pyrimidinedione 5'-phosphate.</text>
</comment>
<reference evidence="18 19" key="1">
    <citation type="submission" date="2020-06" db="EMBL/GenBank/DDBJ databases">
        <title>High-quality draft genome of sulfate reducer Desulfobacter latus type strain AcrS2 isolated from marine sediment.</title>
        <authorList>
            <person name="Hoppe M."/>
            <person name="Larsen C.K."/>
            <person name="Marshall I.P.G."/>
            <person name="Schramm A."/>
            <person name="Marietou A.G."/>
        </authorList>
    </citation>
    <scope>NUCLEOTIDE SEQUENCE [LARGE SCALE GENOMIC DNA]</scope>
    <source>
        <strain evidence="18 19">AcRS2</strain>
    </source>
</reference>
<dbReference type="PROSITE" id="PS51747">
    <property type="entry name" value="CYT_DCMP_DEAMINASES_2"/>
    <property type="match status" value="1"/>
</dbReference>
<dbReference type="InterPro" id="IPR004794">
    <property type="entry name" value="Eubact_RibD"/>
</dbReference>
<dbReference type="SUPFAM" id="SSF53597">
    <property type="entry name" value="Dihydrofolate reductase-like"/>
    <property type="match status" value="1"/>
</dbReference>
<feature type="binding site" evidence="15">
    <location>
        <position position="211"/>
    </location>
    <ligand>
        <name>substrate</name>
    </ligand>
</feature>
<comment type="similarity">
    <text evidence="5 13">In the C-terminal section; belongs to the HTP reductase family.</text>
</comment>
<keyword evidence="7 13" id="KW-0479">Metal-binding</keyword>
<keyword evidence="8 13" id="KW-0378">Hydrolase</keyword>
<dbReference type="CDD" id="cd01284">
    <property type="entry name" value="Riboflavin_deaminase-reductase"/>
    <property type="match status" value="1"/>
</dbReference>
<evidence type="ECO:0000256" key="7">
    <source>
        <dbReference type="ARBA" id="ARBA00022723"/>
    </source>
</evidence>
<dbReference type="PANTHER" id="PTHR38011">
    <property type="entry name" value="DIHYDROFOLATE REDUCTASE FAMILY PROTEIN (AFU_ORTHOLOGUE AFUA_8G06820)"/>
    <property type="match status" value="1"/>
</dbReference>
<evidence type="ECO:0000256" key="6">
    <source>
        <dbReference type="ARBA" id="ARBA00022619"/>
    </source>
</evidence>
<feature type="binding site" evidence="15">
    <location>
        <position position="172"/>
    </location>
    <ligand>
        <name>substrate</name>
    </ligand>
</feature>
<feature type="active site" description="Proton donor" evidence="14">
    <location>
        <position position="52"/>
    </location>
</feature>
<dbReference type="NCBIfam" id="TIGR00227">
    <property type="entry name" value="ribD_Cterm"/>
    <property type="match status" value="1"/>
</dbReference>
<dbReference type="SUPFAM" id="SSF53927">
    <property type="entry name" value="Cytidine deaminase-like"/>
    <property type="match status" value="1"/>
</dbReference>
<evidence type="ECO:0000259" key="17">
    <source>
        <dbReference type="PROSITE" id="PS51747"/>
    </source>
</evidence>